<proteinExistence type="predicted"/>
<dbReference type="Proteomes" id="UP000264036">
    <property type="component" value="Unassembled WGS sequence"/>
</dbReference>
<evidence type="ECO:0000313" key="2">
    <source>
        <dbReference type="Proteomes" id="UP000264036"/>
    </source>
</evidence>
<protein>
    <submittedName>
        <fullName evidence="1">Phosphonate C-P lyase system protein PhnH</fullName>
    </submittedName>
</protein>
<name>A0A356LKL2_9BURK</name>
<dbReference type="PIRSF" id="PIRSF020680">
    <property type="entry name" value="PhnH"/>
    <property type="match status" value="1"/>
</dbReference>
<dbReference type="GO" id="GO:0016829">
    <property type="term" value="F:lyase activity"/>
    <property type="evidence" value="ECO:0007669"/>
    <property type="project" value="UniProtKB-KW"/>
</dbReference>
<dbReference type="Pfam" id="PF05845">
    <property type="entry name" value="PhnH"/>
    <property type="match status" value="1"/>
</dbReference>
<dbReference type="GO" id="GO:0019634">
    <property type="term" value="P:organic phosphonate metabolic process"/>
    <property type="evidence" value="ECO:0007669"/>
    <property type="project" value="InterPro"/>
</dbReference>
<dbReference type="NCBIfam" id="TIGR03292">
    <property type="entry name" value="PhnH_redo"/>
    <property type="match status" value="1"/>
</dbReference>
<dbReference type="EMBL" id="DOEK01000039">
    <property type="protein sequence ID" value="HBP31442.1"/>
    <property type="molecule type" value="Genomic_DNA"/>
</dbReference>
<reference evidence="1 2" key="1">
    <citation type="journal article" date="2018" name="Nat. Biotechnol.">
        <title>A standardized bacterial taxonomy based on genome phylogeny substantially revises the tree of life.</title>
        <authorList>
            <person name="Parks D.H."/>
            <person name="Chuvochina M."/>
            <person name="Waite D.W."/>
            <person name="Rinke C."/>
            <person name="Skarshewski A."/>
            <person name="Chaumeil P.A."/>
            <person name="Hugenholtz P."/>
        </authorList>
    </citation>
    <scope>NUCLEOTIDE SEQUENCE [LARGE SCALE GENOMIC DNA]</scope>
    <source>
        <strain evidence="1">UBA10707</strain>
    </source>
</reference>
<accession>A0A356LKL2</accession>
<dbReference type="AlphaFoldDB" id="A0A356LKL2"/>
<organism evidence="1 2">
    <name type="scientific">Advenella kashmirensis</name>
    <dbReference type="NCBI Taxonomy" id="310575"/>
    <lineage>
        <taxon>Bacteria</taxon>
        <taxon>Pseudomonadati</taxon>
        <taxon>Pseudomonadota</taxon>
        <taxon>Betaproteobacteria</taxon>
        <taxon>Burkholderiales</taxon>
        <taxon>Alcaligenaceae</taxon>
    </lineage>
</organism>
<dbReference type="InterPro" id="IPR008772">
    <property type="entry name" value="Phosphonate_metab_PhnH"/>
</dbReference>
<gene>
    <name evidence="1" type="primary">phnH</name>
    <name evidence="1" type="ORF">DD666_18785</name>
</gene>
<evidence type="ECO:0000313" key="1">
    <source>
        <dbReference type="EMBL" id="HBP31442.1"/>
    </source>
</evidence>
<sequence>MTAPVLVPAFADPVLNAQMSFRAALKAMSEPGMVAQADFADALDIMHPATFSLALTLFDDDTQVWLSPALDTPMVRANLAFHCACPVTHDPQQADLAIITAAEVDYLEQFRCGTDRDPELSCTVIVQLDSLEGGRQVVLEGPGIESQRAVTLPLCEQFWSARNRVTDFPKGLDFFMTSQRQLMALPRSTVASFL</sequence>
<dbReference type="InterPro" id="IPR038058">
    <property type="entry name" value="PhnH-like_sp"/>
</dbReference>
<comment type="caution">
    <text evidence="1">The sequence shown here is derived from an EMBL/GenBank/DDBJ whole genome shotgun (WGS) entry which is preliminary data.</text>
</comment>
<dbReference type="Gene3D" id="3.40.50.11310">
    <property type="entry name" value="Bacterial phosphonate metabolism protein PhnH"/>
    <property type="match status" value="1"/>
</dbReference>
<dbReference type="SUPFAM" id="SSF159709">
    <property type="entry name" value="PhnH-like"/>
    <property type="match status" value="1"/>
</dbReference>
<keyword evidence="1" id="KW-0456">Lyase</keyword>